<evidence type="ECO:0000256" key="1">
    <source>
        <dbReference type="SAM" id="Phobius"/>
    </source>
</evidence>
<gene>
    <name evidence="2" type="ORF">KEF85_12670</name>
</gene>
<dbReference type="Proteomes" id="UP000676649">
    <property type="component" value="Chromosome"/>
</dbReference>
<keyword evidence="1" id="KW-0472">Membrane</keyword>
<dbReference type="KEGG" id="mpad:KEF85_12670"/>
<protein>
    <submittedName>
        <fullName evidence="2">PEP-CTERM sorting domain-containing protein</fullName>
    </submittedName>
</protein>
<proteinExistence type="predicted"/>
<organism evidence="2 3">
    <name type="scientific">Methylomonas paludis</name>
    <dbReference type="NCBI Taxonomy" id="1173101"/>
    <lineage>
        <taxon>Bacteria</taxon>
        <taxon>Pseudomonadati</taxon>
        <taxon>Pseudomonadota</taxon>
        <taxon>Gammaproteobacteria</taxon>
        <taxon>Methylococcales</taxon>
        <taxon>Methylococcaceae</taxon>
        <taxon>Methylomonas</taxon>
    </lineage>
</organism>
<sequence length="379" mass="39366">MLHKQQPALFGNPKIGMLKTATISTLLMLGYSQQAAAHVEYYDLNQGAQISDLTAAGKTASTSQYGANPTVSGLSGLNTTSDRALNNTALWNAGNQVYTGVGTFSNAAANTTSQTYTGNQFYNSNTVSVNDVTDWGWGGGTWGTASHTSGTGTGLLEDTHKVDFFNFRVTQDSTVTITWNVDDGAGDYIDNGFSLYKGLASYQAHDAATDPLNPTSGLSHKIQDPLDGSAPNNPGIADAQGIASDYRNTLTNTSAYLGQFNALGNWGDGNAAGNWSNLQFITSEHSALANTNGTGTSTTATDTLETLTIQLAAGNYTIAAAGALGSAFGNAGTYNLSNLHGVLTYNSVPAAAAVPVPGSVWLFGSAIVGLLGMRRRQGQ</sequence>
<keyword evidence="3" id="KW-1185">Reference proteome</keyword>
<evidence type="ECO:0000313" key="2">
    <source>
        <dbReference type="EMBL" id="QWF70192.1"/>
    </source>
</evidence>
<keyword evidence="1" id="KW-1133">Transmembrane helix</keyword>
<evidence type="ECO:0000313" key="3">
    <source>
        <dbReference type="Proteomes" id="UP000676649"/>
    </source>
</evidence>
<accession>A0A975MLU7</accession>
<dbReference type="NCBIfam" id="TIGR02595">
    <property type="entry name" value="PEP_CTERM"/>
    <property type="match status" value="1"/>
</dbReference>
<feature type="transmembrane region" description="Helical" evidence="1">
    <location>
        <begin position="352"/>
        <end position="373"/>
    </location>
</feature>
<keyword evidence="1" id="KW-0812">Transmembrane</keyword>
<dbReference type="EMBL" id="CP073754">
    <property type="protein sequence ID" value="QWF70192.1"/>
    <property type="molecule type" value="Genomic_DNA"/>
</dbReference>
<dbReference type="AlphaFoldDB" id="A0A975MLU7"/>
<dbReference type="InterPro" id="IPR013424">
    <property type="entry name" value="Ice-binding_C"/>
</dbReference>
<reference evidence="2" key="1">
    <citation type="submission" date="2021-04" db="EMBL/GenBank/DDBJ databases">
        <title>Draft genome sequence data of methanotrophic Methylovulum sp. strain S1L and Methylomonas sp. strain S2AM isolated from boreal lake water columns.</title>
        <authorList>
            <person name="Rissanen A.J."/>
            <person name="Mangayil R."/>
            <person name="Svenning M.M."/>
            <person name="Khanongnuch R."/>
        </authorList>
    </citation>
    <scope>NUCLEOTIDE SEQUENCE</scope>
    <source>
        <strain evidence="2">S2AM</strain>
    </source>
</reference>
<dbReference type="RefSeq" id="WP_215581110.1">
    <property type="nucleotide sequence ID" value="NZ_CP073754.1"/>
</dbReference>
<name>A0A975MLU7_9GAMM</name>